<name>Q47YX7_COLP3</name>
<dbReference type="STRING" id="167879.CPS_3317"/>
<proteinExistence type="predicted"/>
<dbReference type="InterPro" id="IPR005561">
    <property type="entry name" value="ANTAR"/>
</dbReference>
<evidence type="ECO:0000259" key="2">
    <source>
        <dbReference type="PROSITE" id="PS50110"/>
    </source>
</evidence>
<dbReference type="Pfam" id="PF03861">
    <property type="entry name" value="ANTAR"/>
    <property type="match status" value="1"/>
</dbReference>
<dbReference type="PROSITE" id="PS50921">
    <property type="entry name" value="ANTAR"/>
    <property type="match status" value="1"/>
</dbReference>
<protein>
    <submittedName>
        <fullName evidence="4">Putative response regulator NasT</fullName>
    </submittedName>
</protein>
<dbReference type="PROSITE" id="PS50110">
    <property type="entry name" value="RESPONSE_REGULATORY"/>
    <property type="match status" value="1"/>
</dbReference>
<evidence type="ECO:0000259" key="3">
    <source>
        <dbReference type="PROSITE" id="PS50921"/>
    </source>
</evidence>
<evidence type="ECO:0000256" key="1">
    <source>
        <dbReference type="PROSITE-ProRule" id="PRU00169"/>
    </source>
</evidence>
<feature type="domain" description="Response regulatory" evidence="2">
    <location>
        <begin position="9"/>
        <end position="123"/>
    </location>
</feature>
<dbReference type="EMBL" id="CP000083">
    <property type="protein sequence ID" value="AAZ27449.1"/>
    <property type="molecule type" value="Genomic_DNA"/>
</dbReference>
<dbReference type="Gene3D" id="1.10.10.10">
    <property type="entry name" value="Winged helix-like DNA-binding domain superfamily/Winged helix DNA-binding domain"/>
    <property type="match status" value="1"/>
</dbReference>
<organism evidence="4 5">
    <name type="scientific">Colwellia psychrerythraea (strain 34H / ATCC BAA-681)</name>
    <name type="common">Vibrio psychroerythus</name>
    <dbReference type="NCBI Taxonomy" id="167879"/>
    <lineage>
        <taxon>Bacteria</taxon>
        <taxon>Pseudomonadati</taxon>
        <taxon>Pseudomonadota</taxon>
        <taxon>Gammaproteobacteria</taxon>
        <taxon>Alteromonadales</taxon>
        <taxon>Colwelliaceae</taxon>
        <taxon>Colwellia</taxon>
    </lineage>
</organism>
<dbReference type="GO" id="GO:0000160">
    <property type="term" value="P:phosphorelay signal transduction system"/>
    <property type="evidence" value="ECO:0007669"/>
    <property type="project" value="InterPro"/>
</dbReference>
<dbReference type="InterPro" id="IPR008327">
    <property type="entry name" value="Sig_transdc_resp-reg_antiterm"/>
</dbReference>
<dbReference type="HOGENOM" id="CLU_000445_65_1_6"/>
<gene>
    <name evidence="4" type="ordered locus">CPS_3317</name>
</gene>
<feature type="domain" description="ANTAR" evidence="3">
    <location>
        <begin position="129"/>
        <end position="190"/>
    </location>
</feature>
<dbReference type="AlphaFoldDB" id="Q47YX7"/>
<dbReference type="SMART" id="SM01012">
    <property type="entry name" value="ANTAR"/>
    <property type="match status" value="1"/>
</dbReference>
<dbReference type="GO" id="GO:0003723">
    <property type="term" value="F:RNA binding"/>
    <property type="evidence" value="ECO:0007669"/>
    <property type="project" value="InterPro"/>
</dbReference>
<dbReference type="InterPro" id="IPR036388">
    <property type="entry name" value="WH-like_DNA-bd_sf"/>
</dbReference>
<sequence length="201" mass="22450">MDPVIEDITVLLIEEQPNVSSMLKNALMDFGYHITKHISFDDNIIEQIDLCNPSILILATDLPSEAILKELAEINQLLPLPIVIFAENDSPNVIKNAIKSGVSAYVVNEILPQRLKSIISVANERFKAVQSLRNELKQAKTQLEGRKYIERAKGLIMQQKNISENEAYSKLRKMAMDQGCSLAMVAKNIIDVCQLLSTSKA</sequence>
<dbReference type="KEGG" id="cps:CPS_3317"/>
<dbReference type="SMART" id="SM00448">
    <property type="entry name" value="REC"/>
    <property type="match status" value="1"/>
</dbReference>
<dbReference type="InterPro" id="IPR001789">
    <property type="entry name" value="Sig_transdc_resp-reg_receiver"/>
</dbReference>
<dbReference type="InterPro" id="IPR011006">
    <property type="entry name" value="CheY-like_superfamily"/>
</dbReference>
<dbReference type="PIRSF" id="PIRSF036382">
    <property type="entry name" value="RR_antiterm"/>
    <property type="match status" value="1"/>
</dbReference>
<dbReference type="SUPFAM" id="SSF52172">
    <property type="entry name" value="CheY-like"/>
    <property type="match status" value="1"/>
</dbReference>
<accession>Q47YX7</accession>
<evidence type="ECO:0000313" key="4">
    <source>
        <dbReference type="EMBL" id="AAZ27449.1"/>
    </source>
</evidence>
<dbReference type="Proteomes" id="UP000000547">
    <property type="component" value="Chromosome"/>
</dbReference>
<evidence type="ECO:0000313" key="5">
    <source>
        <dbReference type="Proteomes" id="UP000000547"/>
    </source>
</evidence>
<dbReference type="Gene3D" id="3.40.50.2300">
    <property type="match status" value="1"/>
</dbReference>
<comment type="caution">
    <text evidence="1">Lacks conserved residue(s) required for the propagation of feature annotation.</text>
</comment>
<reference evidence="4" key="1">
    <citation type="journal article" date="2005" name="Proc. Natl. Acad. Sci. U.S.A.">
        <title>The psychrophilic lifestyle as revealed by the genome sequence of Colwellia psychrerythraea 34H through genomic and proteomic analyses.</title>
        <authorList>
            <person name="Methe B.A."/>
            <person name="Nelson K.E."/>
            <person name="Deming J.W."/>
            <person name="Momen B."/>
            <person name="Melamud E."/>
            <person name="Zhang X."/>
            <person name="Moult J."/>
            <person name="Madupu R."/>
            <person name="Nelson W.C."/>
            <person name="Dodson R.J."/>
            <person name="Brinkac L.M."/>
            <person name="Daugherty S.C."/>
            <person name="Durkin A.S."/>
            <person name="DeBoy R.T."/>
            <person name="Kolonay J.F."/>
            <person name="Sullivan S.A."/>
            <person name="Zhou L."/>
            <person name="Davidsen T.M."/>
            <person name="Wu M."/>
            <person name="Huston A.L."/>
            <person name="Lewis M."/>
            <person name="Weaver B."/>
            <person name="Weidman J.F."/>
            <person name="Khouri H."/>
            <person name="Utterback T.R."/>
            <person name="Feldblyum T.V."/>
            <person name="Fraser C.M."/>
        </authorList>
    </citation>
    <scope>NUCLEOTIDE SEQUENCE [LARGE SCALE GENOMIC DNA]</scope>
    <source>
        <strain evidence="4">34H</strain>
    </source>
</reference>